<evidence type="ECO:0000256" key="1">
    <source>
        <dbReference type="SAM" id="MobiDB-lite"/>
    </source>
</evidence>
<comment type="caution">
    <text evidence="2">The sequence shown here is derived from an EMBL/GenBank/DDBJ whole genome shotgun (WGS) entry which is preliminary data.</text>
</comment>
<evidence type="ECO:0000313" key="2">
    <source>
        <dbReference type="EMBL" id="KAG7358741.1"/>
    </source>
</evidence>
<evidence type="ECO:0000313" key="3">
    <source>
        <dbReference type="Proteomes" id="UP000693970"/>
    </source>
</evidence>
<proteinExistence type="predicted"/>
<feature type="region of interest" description="Disordered" evidence="1">
    <location>
        <begin position="503"/>
        <end position="537"/>
    </location>
</feature>
<feature type="compositionally biased region" description="Low complexity" evidence="1">
    <location>
        <begin position="316"/>
        <end position="327"/>
    </location>
</feature>
<organism evidence="2 3">
    <name type="scientific">Nitzschia inconspicua</name>
    <dbReference type="NCBI Taxonomy" id="303405"/>
    <lineage>
        <taxon>Eukaryota</taxon>
        <taxon>Sar</taxon>
        <taxon>Stramenopiles</taxon>
        <taxon>Ochrophyta</taxon>
        <taxon>Bacillariophyta</taxon>
        <taxon>Bacillariophyceae</taxon>
        <taxon>Bacillariophycidae</taxon>
        <taxon>Bacillariales</taxon>
        <taxon>Bacillariaceae</taxon>
        <taxon>Nitzschia</taxon>
    </lineage>
</organism>
<feature type="compositionally biased region" description="Low complexity" evidence="1">
    <location>
        <begin position="123"/>
        <end position="141"/>
    </location>
</feature>
<feature type="compositionally biased region" description="Polar residues" evidence="1">
    <location>
        <begin position="508"/>
        <end position="517"/>
    </location>
</feature>
<name>A0A9K3LDJ1_9STRA</name>
<dbReference type="Proteomes" id="UP000693970">
    <property type="component" value="Unassembled WGS sequence"/>
</dbReference>
<dbReference type="OrthoDB" id="49437at2759"/>
<accession>A0A9K3LDJ1</accession>
<dbReference type="EMBL" id="JAGRRH010000014">
    <property type="protein sequence ID" value="KAG7358741.1"/>
    <property type="molecule type" value="Genomic_DNA"/>
</dbReference>
<protein>
    <submittedName>
        <fullName evidence="2">Uncharacterized protein</fullName>
    </submittedName>
</protein>
<sequence length="644" mass="72666">MINAATSQGQPSGSTSLTGPSSFVSSPPSTSLSTLYPTHDSSNQHNTSSRWKHQHQQQHQQHQSPGRQNLPMVSSSVRRISPSPTKDKTNFLTRFDPVVESHPPSKKSQFHRTSGGIAIPGGVRSSNSVRSNRSVVHSPVRASSGHINSHYHHNTTHNNSRSSNDYSSQESLDSWRKYGKQLRANLILVDDANGGNAFTLSEACSIERYYRVADRVLEQFLTGSISEREDVIERYLIGNRLFKFLSIVLPTHTDYFSAEPNLAALRVKSQNQLIDLLQCMEELELMIDEMEYNTYILTDLTPRQRDYNNFSGSDETSTTVQNTSQSSFEAEGNRWAPRNEILAENAETRNSFSPEDFGGESSHDRQSYHSRRSFRSETSDAFAQRVAAVVAANNNNENDTSVSLIKRSISSATDANVFFRKHTLKHNDKSSEFSVADRPSPIFPKKELVRKKKSHYPHHGFQEDSSWGNSISGDFSDPFVTFERSSNRNIDLLMGEELEIDPKKWKNPGQSQASHQTSSSLPKLKKKPPSAYPSTLRAKLQSEAPLNTAFEDNRSFYAPSDFSSDVFCAFEDRSGIGGVYYQGPQQIVFKSKIEERLERAAERQQQEALYDLSNYDDSSMVDFRPYGNRRLMYQCRGCIRSLLD</sequence>
<reference evidence="2" key="2">
    <citation type="submission" date="2021-04" db="EMBL/GenBank/DDBJ databases">
        <authorList>
            <person name="Podell S."/>
        </authorList>
    </citation>
    <scope>NUCLEOTIDE SEQUENCE</scope>
    <source>
        <strain evidence="2">Hildebrandi</strain>
    </source>
</reference>
<dbReference type="AlphaFoldDB" id="A0A9K3LDJ1"/>
<feature type="region of interest" description="Disordered" evidence="1">
    <location>
        <begin position="307"/>
        <end position="375"/>
    </location>
</feature>
<gene>
    <name evidence="2" type="ORF">IV203_015330</name>
</gene>
<feature type="compositionally biased region" description="Low complexity" evidence="1">
    <location>
        <begin position="1"/>
        <end position="38"/>
    </location>
</feature>
<keyword evidence="3" id="KW-1185">Reference proteome</keyword>
<feature type="compositionally biased region" description="Polar residues" evidence="1">
    <location>
        <begin position="39"/>
        <end position="49"/>
    </location>
</feature>
<feature type="region of interest" description="Disordered" evidence="1">
    <location>
        <begin position="1"/>
        <end position="168"/>
    </location>
</feature>
<feature type="compositionally biased region" description="Low complexity" evidence="1">
    <location>
        <begin position="73"/>
        <end position="84"/>
    </location>
</feature>
<reference evidence="2" key="1">
    <citation type="journal article" date="2021" name="Sci. Rep.">
        <title>Diploid genomic architecture of Nitzschia inconspicua, an elite biomass production diatom.</title>
        <authorList>
            <person name="Oliver A."/>
            <person name="Podell S."/>
            <person name="Pinowska A."/>
            <person name="Traller J.C."/>
            <person name="Smith S.R."/>
            <person name="McClure R."/>
            <person name="Beliaev A."/>
            <person name="Bohutskyi P."/>
            <person name="Hill E.A."/>
            <person name="Rabines A."/>
            <person name="Zheng H."/>
            <person name="Allen L.Z."/>
            <person name="Kuo A."/>
            <person name="Grigoriev I.V."/>
            <person name="Allen A.E."/>
            <person name="Hazlebeck D."/>
            <person name="Allen E.E."/>
        </authorList>
    </citation>
    <scope>NUCLEOTIDE SEQUENCE</scope>
    <source>
        <strain evidence="2">Hildebrandi</strain>
    </source>
</reference>